<proteinExistence type="predicted"/>
<protein>
    <submittedName>
        <fullName evidence="1">Uncharacterized protein</fullName>
    </submittedName>
</protein>
<keyword evidence="2" id="KW-1185">Reference proteome</keyword>
<gene>
    <name evidence="1" type="ORF">V1517DRAFT_308364</name>
</gene>
<dbReference type="Proteomes" id="UP001489719">
    <property type="component" value="Unassembled WGS sequence"/>
</dbReference>
<reference evidence="2" key="1">
    <citation type="journal article" date="2024" name="Front. Bioeng. Biotechnol.">
        <title>Genome-scale model development and genomic sequencing of the oleaginous clade Lipomyces.</title>
        <authorList>
            <person name="Czajka J.J."/>
            <person name="Han Y."/>
            <person name="Kim J."/>
            <person name="Mondo S.J."/>
            <person name="Hofstad B.A."/>
            <person name="Robles A."/>
            <person name="Haridas S."/>
            <person name="Riley R."/>
            <person name="LaButti K."/>
            <person name="Pangilinan J."/>
            <person name="Andreopoulos W."/>
            <person name="Lipzen A."/>
            <person name="Yan J."/>
            <person name="Wang M."/>
            <person name="Ng V."/>
            <person name="Grigoriev I.V."/>
            <person name="Spatafora J.W."/>
            <person name="Magnuson J.K."/>
            <person name="Baker S.E."/>
            <person name="Pomraning K.R."/>
        </authorList>
    </citation>
    <scope>NUCLEOTIDE SEQUENCE [LARGE SCALE GENOMIC DNA]</scope>
    <source>
        <strain evidence="2">CBS 10300</strain>
    </source>
</reference>
<evidence type="ECO:0000313" key="1">
    <source>
        <dbReference type="EMBL" id="KAK9322080.1"/>
    </source>
</evidence>
<accession>A0ACC3TN41</accession>
<organism evidence="1 2">
    <name type="scientific">Lipomyces orientalis</name>
    <dbReference type="NCBI Taxonomy" id="1233043"/>
    <lineage>
        <taxon>Eukaryota</taxon>
        <taxon>Fungi</taxon>
        <taxon>Dikarya</taxon>
        <taxon>Ascomycota</taxon>
        <taxon>Saccharomycotina</taxon>
        <taxon>Lipomycetes</taxon>
        <taxon>Lipomycetales</taxon>
        <taxon>Lipomycetaceae</taxon>
        <taxon>Lipomyces</taxon>
    </lineage>
</organism>
<dbReference type="EMBL" id="MU970084">
    <property type="protein sequence ID" value="KAK9322080.1"/>
    <property type="molecule type" value="Genomic_DNA"/>
</dbReference>
<evidence type="ECO:0000313" key="2">
    <source>
        <dbReference type="Proteomes" id="UP001489719"/>
    </source>
</evidence>
<sequence>MSSSRPAHTTPTTEVSSVRIPASQVEATPTPGVAKRGRDGSQNFSLQDRNAMLDAIEKIRPVGPAKWEQVVELYEEYCVQSNRNSRDATAIRRKFSQMVNLPKPTGDPDCPPDVRRAKQLNRTINESLEMAGLGDDDVLDLTEEAAENAGDDDEKGDTGSRQSSEPRRHRGASTASRSSASGEEVATARKRTKRDITESLNSFLDVDRRDTVKLYTSQIEELREELRQSREESRLLRDKVDELREKAGDLKLSLSQMENQFFRERAELVAQFNRERADLVGEKDRALNRVMMLEIVRDSK</sequence>
<name>A0ACC3TN41_9ASCO</name>
<comment type="caution">
    <text evidence="1">The sequence shown here is derived from an EMBL/GenBank/DDBJ whole genome shotgun (WGS) entry which is preliminary data.</text>
</comment>